<dbReference type="EMBL" id="QHKI01000121">
    <property type="protein sequence ID" value="RSM60092.1"/>
    <property type="molecule type" value="Genomic_DNA"/>
</dbReference>
<dbReference type="InterPro" id="IPR040547">
    <property type="entry name" value="CdiI"/>
</dbReference>
<protein>
    <submittedName>
        <fullName evidence="1">Uncharacterized protein</fullName>
    </submittedName>
</protein>
<sequence>MDKALSLEQIENDAWGPAPADATSLIRTVHDLRRKPIGDLEAGDVRILLGQQDGVSALTPLALEFLESDPLQDTTYYPGDLLVAVLGIPKSHWTANPAQHAQINQIIKRAKHMLELDEDLSTPMKPVEKAIENFA</sequence>
<dbReference type="Proteomes" id="UP000287547">
    <property type="component" value="Unassembled WGS sequence"/>
</dbReference>
<evidence type="ECO:0000313" key="2">
    <source>
        <dbReference type="Proteomes" id="UP000287547"/>
    </source>
</evidence>
<gene>
    <name evidence="1" type="ORF">DMH04_54685</name>
</gene>
<comment type="caution">
    <text evidence="1">The sequence shown here is derived from an EMBL/GenBank/DDBJ whole genome shotgun (WGS) entry which is preliminary data.</text>
</comment>
<dbReference type="Pfam" id="PF18616">
    <property type="entry name" value="CdiI_3"/>
    <property type="match status" value="1"/>
</dbReference>
<proteinExistence type="predicted"/>
<name>A0A428XY13_KIBAR</name>
<dbReference type="AlphaFoldDB" id="A0A428XY13"/>
<dbReference type="CDD" id="cd20691">
    <property type="entry name" value="CdiI_EC536-like"/>
    <property type="match status" value="1"/>
</dbReference>
<organism evidence="1 2">
    <name type="scientific">Kibdelosporangium aridum</name>
    <dbReference type="NCBI Taxonomy" id="2030"/>
    <lineage>
        <taxon>Bacteria</taxon>
        <taxon>Bacillati</taxon>
        <taxon>Actinomycetota</taxon>
        <taxon>Actinomycetes</taxon>
        <taxon>Pseudonocardiales</taxon>
        <taxon>Pseudonocardiaceae</taxon>
        <taxon>Kibdelosporangium</taxon>
    </lineage>
</organism>
<accession>A0A428XY13</accession>
<dbReference type="RefSeq" id="WP_037253243.1">
    <property type="nucleotide sequence ID" value="NZ_QHKI01000121.1"/>
</dbReference>
<reference evidence="1 2" key="1">
    <citation type="submission" date="2018-05" db="EMBL/GenBank/DDBJ databases">
        <title>Evolution of GPA BGCs.</title>
        <authorList>
            <person name="Waglechner N."/>
            <person name="Wright G.D."/>
        </authorList>
    </citation>
    <scope>NUCLEOTIDE SEQUENCE [LARGE SCALE GENOMIC DNA]</scope>
    <source>
        <strain evidence="1 2">A82846</strain>
    </source>
</reference>
<evidence type="ECO:0000313" key="1">
    <source>
        <dbReference type="EMBL" id="RSM60092.1"/>
    </source>
</evidence>
<dbReference type="OrthoDB" id="4829274at2"/>